<name>A0ABV6DYN9_9ACTN</name>
<reference evidence="3 4" key="1">
    <citation type="submission" date="2024-09" db="EMBL/GenBank/DDBJ databases">
        <authorList>
            <person name="Sun Q."/>
            <person name="Mori K."/>
        </authorList>
    </citation>
    <scope>NUCLEOTIDE SEQUENCE [LARGE SCALE GENOMIC DNA]</scope>
    <source>
        <strain evidence="3 4">CCM 8654</strain>
    </source>
</reference>
<protein>
    <recommendedName>
        <fullName evidence="5">Lipoprotein</fullName>
    </recommendedName>
</protein>
<evidence type="ECO:0008006" key="5">
    <source>
        <dbReference type="Google" id="ProtNLM"/>
    </source>
</evidence>
<dbReference type="EMBL" id="JBHLXH010000001">
    <property type="protein sequence ID" value="MFC0221714.1"/>
    <property type="molecule type" value="Genomic_DNA"/>
</dbReference>
<dbReference type="RefSeq" id="WP_378517387.1">
    <property type="nucleotide sequence ID" value="NZ_CBCSDI010000011.1"/>
</dbReference>
<dbReference type="PROSITE" id="PS51257">
    <property type="entry name" value="PROKAR_LIPOPROTEIN"/>
    <property type="match status" value="1"/>
</dbReference>
<feature type="signal peptide" evidence="2">
    <location>
        <begin position="1"/>
        <end position="19"/>
    </location>
</feature>
<dbReference type="Proteomes" id="UP001589698">
    <property type="component" value="Unassembled WGS sequence"/>
</dbReference>
<organism evidence="3 4">
    <name type="scientific">Nocardioides zeicaulis</name>
    <dbReference type="NCBI Taxonomy" id="1776857"/>
    <lineage>
        <taxon>Bacteria</taxon>
        <taxon>Bacillati</taxon>
        <taxon>Actinomycetota</taxon>
        <taxon>Actinomycetes</taxon>
        <taxon>Propionibacteriales</taxon>
        <taxon>Nocardioidaceae</taxon>
        <taxon>Nocardioides</taxon>
    </lineage>
</organism>
<comment type="caution">
    <text evidence="3">The sequence shown here is derived from an EMBL/GenBank/DDBJ whole genome shotgun (WGS) entry which is preliminary data.</text>
</comment>
<keyword evidence="2" id="KW-0732">Signal</keyword>
<feature type="region of interest" description="Disordered" evidence="1">
    <location>
        <begin position="241"/>
        <end position="267"/>
    </location>
</feature>
<accession>A0ABV6DYN9</accession>
<feature type="chain" id="PRO_5045219450" description="Lipoprotein" evidence="2">
    <location>
        <begin position="20"/>
        <end position="267"/>
    </location>
</feature>
<evidence type="ECO:0000313" key="4">
    <source>
        <dbReference type="Proteomes" id="UP001589698"/>
    </source>
</evidence>
<evidence type="ECO:0000313" key="3">
    <source>
        <dbReference type="EMBL" id="MFC0221714.1"/>
    </source>
</evidence>
<proteinExistence type="predicted"/>
<gene>
    <name evidence="3" type="ORF">ACFFJG_04420</name>
</gene>
<evidence type="ECO:0000256" key="1">
    <source>
        <dbReference type="SAM" id="MobiDB-lite"/>
    </source>
</evidence>
<keyword evidence="4" id="KW-1185">Reference proteome</keyword>
<sequence length="267" mass="28154">MTRRSAAGASALAATLLLALTGCGGSGSAAATKTSDVLLEGDQLAAISSQVEKMGIVEWHGQLLTKNPDNGGKRIFDLDGRYSPATGYSQLSMDSVIDGKAEQVDYLVVSGRTYFNSDAWGPGAATCWADVTDKPDYSWALPTDLDPTWPVTDARAIRLSGDGVAVGIPAKQVITGMPRGLFPTVPAGLDGVEADAVITPHGHLVEVAVDVLNMWNDVPEAERAAIDTRKAGWWAMTMKESQDGSNITPPARVFDPQVTPPSQCKRG</sequence>
<evidence type="ECO:0000256" key="2">
    <source>
        <dbReference type="SAM" id="SignalP"/>
    </source>
</evidence>